<feature type="transmembrane region" description="Helical" evidence="1">
    <location>
        <begin position="108"/>
        <end position="134"/>
    </location>
</feature>
<reference evidence="3" key="1">
    <citation type="submission" date="2016-06" db="EMBL/GenBank/DDBJ databases">
        <authorList>
            <person name="Sutton G."/>
            <person name="Brinkac L."/>
            <person name="Sanka R."/>
            <person name="Adams M."/>
            <person name="Lau E."/>
            <person name="Mehaffy C."/>
            <person name="Tameris M."/>
            <person name="Hatherill M."/>
            <person name="Hanekom W."/>
            <person name="Mahomed H."/>
            <person name="Mcshane H."/>
        </authorList>
    </citation>
    <scope>NUCLEOTIDE SEQUENCE [LARGE SCALE GENOMIC DNA]</scope>
    <source>
        <strain evidence="3">852002-51209_SCH5440388</strain>
    </source>
</reference>
<accession>A0A1A0QRF8</accession>
<keyword evidence="1" id="KW-1133">Transmembrane helix</keyword>
<protein>
    <submittedName>
        <fullName evidence="2">Uncharacterized protein</fullName>
    </submittedName>
</protein>
<dbReference type="EMBL" id="LZSO01000039">
    <property type="protein sequence ID" value="OBB24736.1"/>
    <property type="molecule type" value="Genomic_DNA"/>
</dbReference>
<keyword evidence="1" id="KW-0472">Membrane</keyword>
<proteinExistence type="predicted"/>
<dbReference type="OrthoDB" id="4689187at2"/>
<feature type="transmembrane region" description="Helical" evidence="1">
    <location>
        <begin position="209"/>
        <end position="235"/>
    </location>
</feature>
<evidence type="ECO:0000313" key="3">
    <source>
        <dbReference type="Proteomes" id="UP000093902"/>
    </source>
</evidence>
<name>A0A1A0QRF8_MYCPR</name>
<sequence>MTQDVATTPQCGPRRSPWRESKKLDQWIAFWSVPIFFTLFGLVFVPLSGMMPPRSPSSPQSQIVEFMQSPNLLIACAILTLTFGLGPVSNACYLIQIKRMSVSPAFRYTLMMGATTGTIVGMLFPLFCFGLGAFRPGYDPAVLAMLYDFGYLAFIGSLGCFCVMWMAFGLAIILDENNILPKWLGYYTVWQYVSELVAAPVWIANSGPFAWNGIMTFWFGMALFVPWQFIVYVCIYRAIKNQPDDELEHSWLIDPQQVTADALPEASR</sequence>
<organism evidence="2 3">
    <name type="scientific">Mycolicibacterium peregrinum</name>
    <name type="common">Mycobacterium peregrinum</name>
    <dbReference type="NCBI Taxonomy" id="43304"/>
    <lineage>
        <taxon>Bacteria</taxon>
        <taxon>Bacillati</taxon>
        <taxon>Actinomycetota</taxon>
        <taxon>Actinomycetes</taxon>
        <taxon>Mycobacteriales</taxon>
        <taxon>Mycobacteriaceae</taxon>
        <taxon>Mycolicibacterium</taxon>
    </lineage>
</organism>
<feature type="transmembrane region" description="Helical" evidence="1">
    <location>
        <begin position="184"/>
        <end position="203"/>
    </location>
</feature>
<gene>
    <name evidence="2" type="ORF">A5792_29855</name>
</gene>
<dbReference type="Proteomes" id="UP000093902">
    <property type="component" value="Unassembled WGS sequence"/>
</dbReference>
<feature type="transmembrane region" description="Helical" evidence="1">
    <location>
        <begin position="149"/>
        <end position="172"/>
    </location>
</feature>
<evidence type="ECO:0000313" key="2">
    <source>
        <dbReference type="EMBL" id="OBB24736.1"/>
    </source>
</evidence>
<evidence type="ECO:0000256" key="1">
    <source>
        <dbReference type="SAM" id="Phobius"/>
    </source>
</evidence>
<keyword evidence="1" id="KW-0812">Transmembrane</keyword>
<dbReference type="AlphaFoldDB" id="A0A1A0QRF8"/>
<comment type="caution">
    <text evidence="2">The sequence shown here is derived from an EMBL/GenBank/DDBJ whole genome shotgun (WGS) entry which is preliminary data.</text>
</comment>
<feature type="transmembrane region" description="Helical" evidence="1">
    <location>
        <begin position="72"/>
        <end position="96"/>
    </location>
</feature>
<dbReference type="RefSeq" id="WP_064936024.1">
    <property type="nucleotide sequence ID" value="NZ_LZSO01000039.1"/>
</dbReference>
<feature type="transmembrane region" description="Helical" evidence="1">
    <location>
        <begin position="28"/>
        <end position="52"/>
    </location>
</feature>